<dbReference type="AlphaFoldDB" id="X1G5M6"/>
<comment type="caution">
    <text evidence="1">The sequence shown here is derived from an EMBL/GenBank/DDBJ whole genome shotgun (WGS) entry which is preliminary data.</text>
</comment>
<dbReference type="EMBL" id="BARU01024718">
    <property type="protein sequence ID" value="GAH52512.1"/>
    <property type="molecule type" value="Genomic_DNA"/>
</dbReference>
<reference evidence="1" key="1">
    <citation type="journal article" date="2014" name="Front. Microbiol.">
        <title>High frequency of phylogenetically diverse reductive dehalogenase-homologous genes in deep subseafloor sedimentary metagenomes.</title>
        <authorList>
            <person name="Kawai M."/>
            <person name="Futagami T."/>
            <person name="Toyoda A."/>
            <person name="Takaki Y."/>
            <person name="Nishi S."/>
            <person name="Hori S."/>
            <person name="Arai W."/>
            <person name="Tsubouchi T."/>
            <person name="Morono Y."/>
            <person name="Uchiyama I."/>
            <person name="Ito T."/>
            <person name="Fujiyama A."/>
            <person name="Inagaki F."/>
            <person name="Takami H."/>
        </authorList>
    </citation>
    <scope>NUCLEOTIDE SEQUENCE</scope>
    <source>
        <strain evidence="1">Expedition CK06-06</strain>
    </source>
</reference>
<protein>
    <submittedName>
        <fullName evidence="1">Uncharacterized protein</fullName>
    </submittedName>
</protein>
<feature type="non-terminal residue" evidence="1">
    <location>
        <position position="1"/>
    </location>
</feature>
<dbReference type="SUPFAM" id="SSF55961">
    <property type="entry name" value="Bet v1-like"/>
    <property type="match status" value="1"/>
</dbReference>
<proteinExistence type="predicted"/>
<sequence length="62" mass="6964">EEWSPLGTMNFEPHNDGTKVDFLGESTIPILLLGKIAEALVLKKMERELDHALANIKDIMET</sequence>
<gene>
    <name evidence="1" type="ORF">S03H2_39925</name>
</gene>
<dbReference type="Gene3D" id="3.30.530.20">
    <property type="match status" value="1"/>
</dbReference>
<evidence type="ECO:0000313" key="1">
    <source>
        <dbReference type="EMBL" id="GAH52512.1"/>
    </source>
</evidence>
<dbReference type="InterPro" id="IPR023393">
    <property type="entry name" value="START-like_dom_sf"/>
</dbReference>
<organism evidence="1">
    <name type="scientific">marine sediment metagenome</name>
    <dbReference type="NCBI Taxonomy" id="412755"/>
    <lineage>
        <taxon>unclassified sequences</taxon>
        <taxon>metagenomes</taxon>
        <taxon>ecological metagenomes</taxon>
    </lineage>
</organism>
<name>X1G5M6_9ZZZZ</name>
<accession>X1G5M6</accession>